<accession>A0AAE1NCT8</accession>
<keyword evidence="3" id="KW-1185">Reference proteome</keyword>
<feature type="region of interest" description="Disordered" evidence="1">
    <location>
        <begin position="86"/>
        <end position="113"/>
    </location>
</feature>
<name>A0AAE1NCT8_9EUCA</name>
<feature type="compositionally biased region" description="Low complexity" evidence="1">
    <location>
        <begin position="104"/>
        <end position="113"/>
    </location>
</feature>
<reference evidence="2" key="1">
    <citation type="submission" date="2023-11" db="EMBL/GenBank/DDBJ databases">
        <title>Genome assemblies of two species of porcelain crab, Petrolisthes cinctipes and Petrolisthes manimaculis (Anomura: Porcellanidae).</title>
        <authorList>
            <person name="Angst P."/>
        </authorList>
    </citation>
    <scope>NUCLEOTIDE SEQUENCE</scope>
    <source>
        <strain evidence="2">PB745_02</strain>
        <tissue evidence="2">Gill</tissue>
    </source>
</reference>
<sequence length="113" mass="12459">MPCIVGHTHDCTPPHPPYTHIPTDMIQCMQPPPNPSAHSQSTTSILSISPTYTRSHATLPSHTDTQPPLPCMLLYQYPLRKPQIITSTFTTDAQPPSTHPHHPAPTCTQPLCH</sequence>
<evidence type="ECO:0000313" key="2">
    <source>
        <dbReference type="EMBL" id="KAK4286916.1"/>
    </source>
</evidence>
<proteinExistence type="predicted"/>
<gene>
    <name evidence="2" type="ORF">Pmani_039999</name>
</gene>
<dbReference type="Proteomes" id="UP001292094">
    <property type="component" value="Unassembled WGS sequence"/>
</dbReference>
<evidence type="ECO:0000256" key="1">
    <source>
        <dbReference type="SAM" id="MobiDB-lite"/>
    </source>
</evidence>
<organism evidence="2 3">
    <name type="scientific">Petrolisthes manimaculis</name>
    <dbReference type="NCBI Taxonomy" id="1843537"/>
    <lineage>
        <taxon>Eukaryota</taxon>
        <taxon>Metazoa</taxon>
        <taxon>Ecdysozoa</taxon>
        <taxon>Arthropoda</taxon>
        <taxon>Crustacea</taxon>
        <taxon>Multicrustacea</taxon>
        <taxon>Malacostraca</taxon>
        <taxon>Eumalacostraca</taxon>
        <taxon>Eucarida</taxon>
        <taxon>Decapoda</taxon>
        <taxon>Pleocyemata</taxon>
        <taxon>Anomura</taxon>
        <taxon>Galatheoidea</taxon>
        <taxon>Porcellanidae</taxon>
        <taxon>Petrolisthes</taxon>
    </lineage>
</organism>
<dbReference type="EMBL" id="JAWZYT010007228">
    <property type="protein sequence ID" value="KAK4286916.1"/>
    <property type="molecule type" value="Genomic_DNA"/>
</dbReference>
<protein>
    <submittedName>
        <fullName evidence="2">Uncharacterized protein</fullName>
    </submittedName>
</protein>
<evidence type="ECO:0000313" key="3">
    <source>
        <dbReference type="Proteomes" id="UP001292094"/>
    </source>
</evidence>
<dbReference type="AlphaFoldDB" id="A0AAE1NCT8"/>
<comment type="caution">
    <text evidence="2">The sequence shown here is derived from an EMBL/GenBank/DDBJ whole genome shotgun (WGS) entry which is preliminary data.</text>
</comment>